<comment type="caution">
    <text evidence="3">The sequence shown here is derived from an EMBL/GenBank/DDBJ whole genome shotgun (WGS) entry which is preliminary data.</text>
</comment>
<keyword evidence="3" id="KW-0378">Hydrolase</keyword>
<dbReference type="RefSeq" id="WP_378593271.1">
    <property type="nucleotide sequence ID" value="NZ_JBHSKD010000027.1"/>
</dbReference>
<dbReference type="Proteomes" id="UP001596087">
    <property type="component" value="Unassembled WGS sequence"/>
</dbReference>
<dbReference type="EMBL" id="JBHSKD010000027">
    <property type="protein sequence ID" value="MFC5179278.1"/>
    <property type="molecule type" value="Genomic_DNA"/>
</dbReference>
<accession>A0ABW0BQ49</accession>
<sequence>MEPLTLPAAPPPVPALRADPDGIRAYAGHLLAASVQVDDLAGLAAGTARLADWRGAAADSYRAALDPVGRRADAASLALRDVARRVEAHADAVERLLTGHADLTDRRRHLLGTIDALRGRAGAVDAGLAAAWQAEADACAREVEVLAADVVSFARALEAEEEAVRRALSGVLSLGQVERRWGGVPDPADAALATMPGADAPPAAVSAWWAGLGRAARAAVVAAAPDLVGSRDGLPAGVRDRANRLALERDLADGELLVELGGATTEQRARLENARAARDALAAAAATVDPVTGEPAGAQLYAYDPTAFGGDGLVAVAVGDLDTADDVTVTVPGLGTDAGSAPYLGARASTLYEAARFVDGSRSNATLAWLGYDAPDNLPWQADGDASGVLDEGLATRGGERLADTLDGLRAAREGHPAHLTAIGHSYGSTTLGHAAHDEGVPVDDLVFVGSPGVGGDTDDVGDTGVDPQHVWAGANSRDPVADLANHGAVHLELVGGLGLGDDPAEDDFGAQRFRAESTTRADDADGLDALADHGKYFDHDTESLWNLAQIVTDHPDRVLLAEPVHDPWYAGPQDPEADRRPTAPRTH</sequence>
<dbReference type="InterPro" id="IPR029058">
    <property type="entry name" value="AB_hydrolase_fold"/>
</dbReference>
<dbReference type="InterPro" id="IPR010427">
    <property type="entry name" value="DUF1023"/>
</dbReference>
<feature type="domain" description="DUF1023" evidence="2">
    <location>
        <begin position="311"/>
        <end position="486"/>
    </location>
</feature>
<proteinExistence type="predicted"/>
<reference evidence="4" key="1">
    <citation type="journal article" date="2019" name="Int. J. Syst. Evol. Microbiol.">
        <title>The Global Catalogue of Microorganisms (GCM) 10K type strain sequencing project: providing services to taxonomists for standard genome sequencing and annotation.</title>
        <authorList>
            <consortium name="The Broad Institute Genomics Platform"/>
            <consortium name="The Broad Institute Genome Sequencing Center for Infectious Disease"/>
            <person name="Wu L."/>
            <person name="Ma J."/>
        </authorList>
    </citation>
    <scope>NUCLEOTIDE SEQUENCE [LARGE SCALE GENOMIC DNA]</scope>
    <source>
        <strain evidence="4">DFY41</strain>
    </source>
</reference>
<dbReference type="GO" id="GO:0016787">
    <property type="term" value="F:hydrolase activity"/>
    <property type="evidence" value="ECO:0007669"/>
    <property type="project" value="UniProtKB-KW"/>
</dbReference>
<dbReference type="SUPFAM" id="SSF53474">
    <property type="entry name" value="alpha/beta-Hydrolases"/>
    <property type="match status" value="1"/>
</dbReference>
<feature type="region of interest" description="Disordered" evidence="1">
    <location>
        <begin position="566"/>
        <end position="588"/>
    </location>
</feature>
<evidence type="ECO:0000256" key="1">
    <source>
        <dbReference type="SAM" id="MobiDB-lite"/>
    </source>
</evidence>
<organism evidence="3 4">
    <name type="scientific">Nocardioides taihuensis</name>
    <dbReference type="NCBI Taxonomy" id="1835606"/>
    <lineage>
        <taxon>Bacteria</taxon>
        <taxon>Bacillati</taxon>
        <taxon>Actinomycetota</taxon>
        <taxon>Actinomycetes</taxon>
        <taxon>Propionibacteriales</taxon>
        <taxon>Nocardioidaceae</taxon>
        <taxon>Nocardioides</taxon>
    </lineage>
</organism>
<name>A0ABW0BQ49_9ACTN</name>
<gene>
    <name evidence="3" type="ORF">ACFPGP_21525</name>
</gene>
<evidence type="ECO:0000313" key="4">
    <source>
        <dbReference type="Proteomes" id="UP001596087"/>
    </source>
</evidence>
<evidence type="ECO:0000313" key="3">
    <source>
        <dbReference type="EMBL" id="MFC5179278.1"/>
    </source>
</evidence>
<dbReference type="Pfam" id="PF06259">
    <property type="entry name" value="Abhydrolase_8"/>
    <property type="match status" value="1"/>
</dbReference>
<keyword evidence="4" id="KW-1185">Reference proteome</keyword>
<evidence type="ECO:0000259" key="2">
    <source>
        <dbReference type="Pfam" id="PF06259"/>
    </source>
</evidence>
<protein>
    <submittedName>
        <fullName evidence="3">Alpha/beta hydrolase</fullName>
    </submittedName>
</protein>